<keyword evidence="2" id="KW-0067">ATP-binding</keyword>
<evidence type="ECO:0000256" key="2">
    <source>
        <dbReference type="ARBA" id="ARBA00022840"/>
    </source>
</evidence>
<dbReference type="Gene3D" id="3.40.50.300">
    <property type="entry name" value="P-loop containing nucleotide triphosphate hydrolases"/>
    <property type="match status" value="1"/>
</dbReference>
<dbReference type="PANTHER" id="PTHR12435">
    <property type="match status" value="1"/>
</dbReference>
<comment type="similarity">
    <text evidence="3">Belongs to the KTI12 family.</text>
</comment>
<dbReference type="SUPFAM" id="SSF52540">
    <property type="entry name" value="P-loop containing nucleoside triphosphate hydrolases"/>
    <property type="match status" value="1"/>
</dbReference>
<organism evidence="4 5">
    <name type="scientific">Euplotes crassus</name>
    <dbReference type="NCBI Taxonomy" id="5936"/>
    <lineage>
        <taxon>Eukaryota</taxon>
        <taxon>Sar</taxon>
        <taxon>Alveolata</taxon>
        <taxon>Ciliophora</taxon>
        <taxon>Intramacronucleata</taxon>
        <taxon>Spirotrichea</taxon>
        <taxon>Hypotrichia</taxon>
        <taxon>Euplotida</taxon>
        <taxon>Euplotidae</taxon>
        <taxon>Moneuplotes</taxon>
    </lineage>
</organism>
<evidence type="ECO:0000256" key="3">
    <source>
        <dbReference type="ARBA" id="ARBA00025768"/>
    </source>
</evidence>
<dbReference type="Proteomes" id="UP001295684">
    <property type="component" value="Unassembled WGS sequence"/>
</dbReference>
<comment type="caution">
    <text evidence="4">The sequence shown here is derived from an EMBL/GenBank/DDBJ whole genome shotgun (WGS) entry which is preliminary data.</text>
</comment>
<dbReference type="InterPro" id="IPR027417">
    <property type="entry name" value="P-loop_NTPase"/>
</dbReference>
<dbReference type="Pfam" id="PF08433">
    <property type="entry name" value="KTI12"/>
    <property type="match status" value="1"/>
</dbReference>
<protein>
    <submittedName>
        <fullName evidence="4">Uncharacterized protein</fullName>
    </submittedName>
</protein>
<dbReference type="InterPro" id="IPR013641">
    <property type="entry name" value="KTI12/PSTK"/>
</dbReference>
<dbReference type="GO" id="GO:0005524">
    <property type="term" value="F:ATP binding"/>
    <property type="evidence" value="ECO:0007669"/>
    <property type="project" value="UniProtKB-KW"/>
</dbReference>
<dbReference type="EMBL" id="CAMPGE010017635">
    <property type="protein sequence ID" value="CAI2376102.1"/>
    <property type="molecule type" value="Genomic_DNA"/>
</dbReference>
<dbReference type="AlphaFoldDB" id="A0AAD2D116"/>
<evidence type="ECO:0000313" key="5">
    <source>
        <dbReference type="Proteomes" id="UP001295684"/>
    </source>
</evidence>
<sequence>MCGIPCSGKTTRATEIKTYFEEEHKKDVVLINEETLGFDKNEYYKDGSTEKIIRASLKSEVERNLDSETIVIIDSLNYIKGYRYELYCLARSAKTTLTNIYCETDPEEAEKWNSERDQSVAFSDELFHDYKGRLEIPNPAQRWDCPCIMLRPYEDTPLEQVEKAVISGKLPRAPVSNKHEENLETNYIYELDKKCSLVNDFIIVKQQEFNEGDTISAAEMTGSTKLLTLHKIYSPIELKNMKKEFINLSKLHPPKEKDNFADQYIAFIDSNYEQEDDY</sequence>
<evidence type="ECO:0000313" key="4">
    <source>
        <dbReference type="EMBL" id="CAI2376102.1"/>
    </source>
</evidence>
<accession>A0AAD2D116</accession>
<name>A0AAD2D116_EUPCR</name>
<proteinExistence type="inferred from homology"/>
<evidence type="ECO:0000256" key="1">
    <source>
        <dbReference type="ARBA" id="ARBA00022741"/>
    </source>
</evidence>
<keyword evidence="1" id="KW-0547">Nucleotide-binding</keyword>
<keyword evidence="5" id="KW-1185">Reference proteome</keyword>
<reference evidence="4" key="1">
    <citation type="submission" date="2023-07" db="EMBL/GenBank/DDBJ databases">
        <authorList>
            <consortium name="AG Swart"/>
            <person name="Singh M."/>
            <person name="Singh A."/>
            <person name="Seah K."/>
            <person name="Emmerich C."/>
        </authorList>
    </citation>
    <scope>NUCLEOTIDE SEQUENCE</scope>
    <source>
        <strain evidence="4">DP1</strain>
    </source>
</reference>
<gene>
    <name evidence="4" type="ORF">ECRASSUSDP1_LOCUS17471</name>
</gene>